<evidence type="ECO:0000256" key="1">
    <source>
        <dbReference type="SAM" id="MobiDB-lite"/>
    </source>
</evidence>
<evidence type="ECO:0000313" key="3">
    <source>
        <dbReference type="EMBL" id="MBB3157117.1"/>
    </source>
</evidence>
<reference evidence="3 4" key="1">
    <citation type="submission" date="2020-08" db="EMBL/GenBank/DDBJ databases">
        <title>Genomic Encyclopedia of Type Strains, Phase III (KMG-III): the genomes of soil and plant-associated and newly described type strains.</title>
        <authorList>
            <person name="Whitman W."/>
        </authorList>
    </citation>
    <scope>NUCLEOTIDE SEQUENCE [LARGE SCALE GENOMIC DNA]</scope>
    <source>
        <strain evidence="3 4">CECT 8356</strain>
    </source>
</reference>
<gene>
    <name evidence="3" type="ORF">FHS07_000801</name>
</gene>
<keyword evidence="2" id="KW-1133">Transmembrane helix</keyword>
<sequence length="111" mass="10121">MNSASPRRATVPVVLVAAAIGLGIGAAIGLGSQNLVMGATIGGILAVLFGGFAAFTARLPATGRRRETADGGAVMFGTAGGYGGSDGSCSDSGGGSGGGSDGGGGGGDGGC</sequence>
<comment type="caution">
    <text evidence="3">The sequence shown here is derived from an EMBL/GenBank/DDBJ whole genome shotgun (WGS) entry which is preliminary data.</text>
</comment>
<name>A0A7W5CGC5_9MICO</name>
<feature type="transmembrane region" description="Helical" evidence="2">
    <location>
        <begin position="35"/>
        <end position="57"/>
    </location>
</feature>
<evidence type="ECO:0000313" key="4">
    <source>
        <dbReference type="Proteomes" id="UP000543579"/>
    </source>
</evidence>
<dbReference type="EMBL" id="JACHXY010000001">
    <property type="protein sequence ID" value="MBB3157117.1"/>
    <property type="molecule type" value="Genomic_DNA"/>
</dbReference>
<accession>A0A7W5CGC5</accession>
<feature type="region of interest" description="Disordered" evidence="1">
    <location>
        <begin position="82"/>
        <end position="111"/>
    </location>
</feature>
<dbReference type="Proteomes" id="UP000543579">
    <property type="component" value="Unassembled WGS sequence"/>
</dbReference>
<evidence type="ECO:0000256" key="2">
    <source>
        <dbReference type="SAM" id="Phobius"/>
    </source>
</evidence>
<dbReference type="RefSeq" id="WP_183418572.1">
    <property type="nucleotide sequence ID" value="NZ_JACHXY010000001.1"/>
</dbReference>
<keyword evidence="2" id="KW-0472">Membrane</keyword>
<organism evidence="3 4">
    <name type="scientific">Microbacterium proteolyticum</name>
    <dbReference type="NCBI Taxonomy" id="1572644"/>
    <lineage>
        <taxon>Bacteria</taxon>
        <taxon>Bacillati</taxon>
        <taxon>Actinomycetota</taxon>
        <taxon>Actinomycetes</taxon>
        <taxon>Micrococcales</taxon>
        <taxon>Microbacteriaceae</taxon>
        <taxon>Microbacterium</taxon>
    </lineage>
</organism>
<dbReference type="AlphaFoldDB" id="A0A7W5CGC5"/>
<protein>
    <submittedName>
        <fullName evidence="3">Putative membrane protein YgcG</fullName>
    </submittedName>
</protein>
<keyword evidence="2" id="KW-0812">Transmembrane</keyword>
<proteinExistence type="predicted"/>